<dbReference type="Proteomes" id="UP000642809">
    <property type="component" value="Unassembled WGS sequence"/>
</dbReference>
<dbReference type="Gene3D" id="6.10.250.690">
    <property type="match status" value="1"/>
</dbReference>
<evidence type="ECO:0000256" key="3">
    <source>
        <dbReference type="ARBA" id="ARBA00023015"/>
    </source>
</evidence>
<keyword evidence="2" id="KW-0902">Two-component regulatory system</keyword>
<dbReference type="PANTHER" id="PTHR48111:SF22">
    <property type="entry name" value="REGULATOR OF RPOS"/>
    <property type="match status" value="1"/>
</dbReference>
<feature type="domain" description="Response regulatory" evidence="8">
    <location>
        <begin position="4"/>
        <end position="118"/>
    </location>
</feature>
<feature type="domain" description="OmpR/PhoB-type" evidence="9">
    <location>
        <begin position="129"/>
        <end position="227"/>
    </location>
</feature>
<organism evidence="10 11">
    <name type="scientific">Mongoliitalea lutea</name>
    <dbReference type="NCBI Taxonomy" id="849756"/>
    <lineage>
        <taxon>Bacteria</taxon>
        <taxon>Pseudomonadati</taxon>
        <taxon>Bacteroidota</taxon>
        <taxon>Cytophagia</taxon>
        <taxon>Cytophagales</taxon>
        <taxon>Cyclobacteriaceae</taxon>
        <taxon>Mongoliitalea</taxon>
    </lineage>
</organism>
<dbReference type="InterPro" id="IPR001867">
    <property type="entry name" value="OmpR/PhoB-type_DNA-bd"/>
</dbReference>
<dbReference type="Pfam" id="PF00072">
    <property type="entry name" value="Response_reg"/>
    <property type="match status" value="1"/>
</dbReference>
<reference evidence="10" key="1">
    <citation type="journal article" date="2014" name="Int. J. Syst. Evol. Microbiol.">
        <title>Complete genome sequence of Corynebacterium casei LMG S-19264T (=DSM 44701T), isolated from a smear-ripened cheese.</title>
        <authorList>
            <consortium name="US DOE Joint Genome Institute (JGI-PGF)"/>
            <person name="Walter F."/>
            <person name="Albersmeier A."/>
            <person name="Kalinowski J."/>
            <person name="Ruckert C."/>
        </authorList>
    </citation>
    <scope>NUCLEOTIDE SEQUENCE</scope>
    <source>
        <strain evidence="10">KCTC 23224</strain>
    </source>
</reference>
<feature type="DNA-binding region" description="OmpR/PhoB-type" evidence="7">
    <location>
        <begin position="129"/>
        <end position="227"/>
    </location>
</feature>
<dbReference type="SMART" id="SM00862">
    <property type="entry name" value="Trans_reg_C"/>
    <property type="match status" value="1"/>
</dbReference>
<gene>
    <name evidence="10" type="ORF">GCM10008106_28680</name>
</gene>
<evidence type="ECO:0000313" key="11">
    <source>
        <dbReference type="Proteomes" id="UP000642809"/>
    </source>
</evidence>
<keyword evidence="4 7" id="KW-0238">DNA-binding</keyword>
<evidence type="ECO:0000256" key="7">
    <source>
        <dbReference type="PROSITE-ProRule" id="PRU01091"/>
    </source>
</evidence>
<dbReference type="CDD" id="cd17624">
    <property type="entry name" value="REC_OmpR_PmrA-like"/>
    <property type="match status" value="1"/>
</dbReference>
<name>A0A8J3G668_9BACT</name>
<dbReference type="GO" id="GO:0006355">
    <property type="term" value="P:regulation of DNA-templated transcription"/>
    <property type="evidence" value="ECO:0007669"/>
    <property type="project" value="InterPro"/>
</dbReference>
<evidence type="ECO:0000259" key="9">
    <source>
        <dbReference type="PROSITE" id="PS51755"/>
    </source>
</evidence>
<proteinExistence type="predicted"/>
<dbReference type="Gene3D" id="3.40.50.2300">
    <property type="match status" value="1"/>
</dbReference>
<sequence length="228" mass="26291">MQVQLLLIEDDERLSSVIKKSLEEEGYEVLAAFDAEMGFRLYESQPFDCVITDLILPRGSGFDLCKKIRATGSAVPIIMLTALGKTDEKLEGFDAGADDYLVKPFDLRELVARIKSLLKRTTYERVTQSTELVYSELAIDFHKKKAFRKGEELALTPKEYNLLEYFLKHPERVISREEIAKEVWNLNFDTGTNIIDVYINYLRKKVDKPFDFQLIHTRPGMGFILQQP</sequence>
<dbReference type="SUPFAM" id="SSF52172">
    <property type="entry name" value="CheY-like"/>
    <property type="match status" value="1"/>
</dbReference>
<dbReference type="GO" id="GO:0005829">
    <property type="term" value="C:cytosol"/>
    <property type="evidence" value="ECO:0007669"/>
    <property type="project" value="TreeGrafter"/>
</dbReference>
<dbReference type="AlphaFoldDB" id="A0A8J3G668"/>
<keyword evidence="1 6" id="KW-0597">Phosphoprotein</keyword>
<comment type="caution">
    <text evidence="10">The sequence shown here is derived from an EMBL/GenBank/DDBJ whole genome shotgun (WGS) entry which is preliminary data.</text>
</comment>
<dbReference type="InterPro" id="IPR039420">
    <property type="entry name" value="WalR-like"/>
</dbReference>
<dbReference type="RefSeq" id="WP_189584066.1">
    <property type="nucleotide sequence ID" value="NZ_BMYF01000019.1"/>
</dbReference>
<feature type="modified residue" description="4-aspartylphosphate" evidence="6">
    <location>
        <position position="53"/>
    </location>
</feature>
<dbReference type="PROSITE" id="PS51755">
    <property type="entry name" value="OMPR_PHOB"/>
    <property type="match status" value="1"/>
</dbReference>
<evidence type="ECO:0000259" key="8">
    <source>
        <dbReference type="PROSITE" id="PS50110"/>
    </source>
</evidence>
<dbReference type="InterPro" id="IPR011006">
    <property type="entry name" value="CheY-like_superfamily"/>
</dbReference>
<keyword evidence="3" id="KW-0805">Transcription regulation</keyword>
<protein>
    <submittedName>
        <fullName evidence="10">DNA-binding response regulator</fullName>
    </submittedName>
</protein>
<accession>A0A8J3G668</accession>
<evidence type="ECO:0000256" key="5">
    <source>
        <dbReference type="ARBA" id="ARBA00023163"/>
    </source>
</evidence>
<evidence type="ECO:0000256" key="6">
    <source>
        <dbReference type="PROSITE-ProRule" id="PRU00169"/>
    </source>
</evidence>
<dbReference type="PANTHER" id="PTHR48111">
    <property type="entry name" value="REGULATOR OF RPOS"/>
    <property type="match status" value="1"/>
</dbReference>
<dbReference type="GO" id="GO:0032993">
    <property type="term" value="C:protein-DNA complex"/>
    <property type="evidence" value="ECO:0007669"/>
    <property type="project" value="TreeGrafter"/>
</dbReference>
<dbReference type="Pfam" id="PF00486">
    <property type="entry name" value="Trans_reg_C"/>
    <property type="match status" value="1"/>
</dbReference>
<dbReference type="InterPro" id="IPR001789">
    <property type="entry name" value="Sig_transdc_resp-reg_receiver"/>
</dbReference>
<reference evidence="10" key="2">
    <citation type="submission" date="2020-09" db="EMBL/GenBank/DDBJ databases">
        <authorList>
            <person name="Sun Q."/>
            <person name="Kim S."/>
        </authorList>
    </citation>
    <scope>NUCLEOTIDE SEQUENCE</scope>
    <source>
        <strain evidence="10">KCTC 23224</strain>
    </source>
</reference>
<dbReference type="CDD" id="cd00383">
    <property type="entry name" value="trans_reg_C"/>
    <property type="match status" value="1"/>
</dbReference>
<evidence type="ECO:0000256" key="1">
    <source>
        <dbReference type="ARBA" id="ARBA00022553"/>
    </source>
</evidence>
<dbReference type="FunFam" id="1.10.10.10:FF:000005">
    <property type="entry name" value="Two-component system response regulator"/>
    <property type="match status" value="1"/>
</dbReference>
<dbReference type="InterPro" id="IPR036388">
    <property type="entry name" value="WH-like_DNA-bd_sf"/>
</dbReference>
<keyword evidence="5" id="KW-0804">Transcription</keyword>
<evidence type="ECO:0000256" key="2">
    <source>
        <dbReference type="ARBA" id="ARBA00023012"/>
    </source>
</evidence>
<evidence type="ECO:0000313" key="10">
    <source>
        <dbReference type="EMBL" id="GHB46000.1"/>
    </source>
</evidence>
<dbReference type="GO" id="GO:0000156">
    <property type="term" value="F:phosphorelay response regulator activity"/>
    <property type="evidence" value="ECO:0007669"/>
    <property type="project" value="TreeGrafter"/>
</dbReference>
<dbReference type="GO" id="GO:0000976">
    <property type="term" value="F:transcription cis-regulatory region binding"/>
    <property type="evidence" value="ECO:0007669"/>
    <property type="project" value="TreeGrafter"/>
</dbReference>
<dbReference type="Gene3D" id="1.10.10.10">
    <property type="entry name" value="Winged helix-like DNA-binding domain superfamily/Winged helix DNA-binding domain"/>
    <property type="match status" value="1"/>
</dbReference>
<dbReference type="EMBL" id="BMYF01000019">
    <property type="protein sequence ID" value="GHB46000.1"/>
    <property type="molecule type" value="Genomic_DNA"/>
</dbReference>
<evidence type="ECO:0000256" key="4">
    <source>
        <dbReference type="ARBA" id="ARBA00023125"/>
    </source>
</evidence>
<dbReference type="PROSITE" id="PS50110">
    <property type="entry name" value="RESPONSE_REGULATORY"/>
    <property type="match status" value="1"/>
</dbReference>
<dbReference type="SMART" id="SM00448">
    <property type="entry name" value="REC"/>
    <property type="match status" value="1"/>
</dbReference>
<keyword evidence="11" id="KW-1185">Reference proteome</keyword>